<evidence type="ECO:0000256" key="1">
    <source>
        <dbReference type="SAM" id="Phobius"/>
    </source>
</evidence>
<dbReference type="AlphaFoldDB" id="A0A1E1LLW2"/>
<name>A0A1E1LLW2_9HELO</name>
<gene>
    <name evidence="2" type="ORF">RAG0_15625</name>
</gene>
<sequence>MILPIHSNRFSKFKYAPGALVPRPNFVDLAKAMAEKCPFKSFIWWSLQATNYTCFPEKIRISWTCACDVELHRDVLTKVAQQCERHCASLEAPSNLRRLPIHIAPISAPASGVSQPLPTATSAPGALSQGVTRVNNRNDISNAEHAKQTIIGASISGRFSIHFESLKDTTVLPRFKKLYRNFKGYRFKRIDRDKEIVTCLKEGKNLPSPADLDFNYAYTDPSNVFTSLLGVSMMHLLGRSTGWTQHAIQDILSQIPKKTRSKLSMEFHQEGFGMRAVSGWEMWRIVTIIVIPHVCLFAFAIFWLVHNPGALSDAFAPKMCVAAFQALWLCLLRL</sequence>
<keyword evidence="1" id="KW-0472">Membrane</keyword>
<protein>
    <submittedName>
        <fullName evidence="2">Uncharacterized protein</fullName>
    </submittedName>
</protein>
<keyword evidence="1" id="KW-0812">Transmembrane</keyword>
<accession>A0A1E1LLW2</accession>
<organism evidence="2 3">
    <name type="scientific">Rhynchosporium agropyri</name>
    <dbReference type="NCBI Taxonomy" id="914238"/>
    <lineage>
        <taxon>Eukaryota</taxon>
        <taxon>Fungi</taxon>
        <taxon>Dikarya</taxon>
        <taxon>Ascomycota</taxon>
        <taxon>Pezizomycotina</taxon>
        <taxon>Leotiomycetes</taxon>
        <taxon>Helotiales</taxon>
        <taxon>Ploettnerulaceae</taxon>
        <taxon>Rhynchosporium</taxon>
    </lineage>
</organism>
<evidence type="ECO:0000313" key="2">
    <source>
        <dbReference type="EMBL" id="CZT11498.1"/>
    </source>
</evidence>
<dbReference type="OrthoDB" id="3555117at2759"/>
<keyword evidence="1" id="KW-1133">Transmembrane helix</keyword>
<reference evidence="3" key="1">
    <citation type="submission" date="2016-03" db="EMBL/GenBank/DDBJ databases">
        <authorList>
            <person name="Guldener U."/>
        </authorList>
    </citation>
    <scope>NUCLEOTIDE SEQUENCE [LARGE SCALE GENOMIC DNA]</scope>
    <source>
        <strain evidence="3">04CH-RAC-A.6.1</strain>
    </source>
</reference>
<feature type="transmembrane region" description="Helical" evidence="1">
    <location>
        <begin position="282"/>
        <end position="303"/>
    </location>
</feature>
<evidence type="ECO:0000313" key="3">
    <source>
        <dbReference type="Proteomes" id="UP000178912"/>
    </source>
</evidence>
<dbReference type="Proteomes" id="UP000178912">
    <property type="component" value="Unassembled WGS sequence"/>
</dbReference>
<keyword evidence="3" id="KW-1185">Reference proteome</keyword>
<proteinExistence type="predicted"/>
<dbReference type="EMBL" id="FJUX01000141">
    <property type="protein sequence ID" value="CZT11498.1"/>
    <property type="molecule type" value="Genomic_DNA"/>
</dbReference>